<protein>
    <submittedName>
        <fullName evidence="1">HTH_Tnp_Tc3_2 domain-containing protein</fullName>
    </submittedName>
</protein>
<accession>A0A8X6W6K4</accession>
<name>A0A8X6W6K4_TRICX</name>
<dbReference type="Proteomes" id="UP000887159">
    <property type="component" value="Unassembled WGS sequence"/>
</dbReference>
<sequence>MTVRRIWNRWVQDGNTECHADSKQPLINPLILFDRHAIRMALRDHAFTSRALSQELWSFATQQMSARTFRRRLQRHALSAWRPWLQLPLTLHQKQKPIQCCNQGRTWCTNSETLFLQINNPGSVYRINMIASLFGGIVVNAHWQSAFVLVILAHNLA</sequence>
<evidence type="ECO:0000313" key="1">
    <source>
        <dbReference type="EMBL" id="GFY28874.1"/>
    </source>
</evidence>
<comment type="caution">
    <text evidence="1">The sequence shown here is derived from an EMBL/GenBank/DDBJ whole genome shotgun (WGS) entry which is preliminary data.</text>
</comment>
<reference evidence="1" key="1">
    <citation type="submission" date="2020-08" db="EMBL/GenBank/DDBJ databases">
        <title>Multicomponent nature underlies the extraordinary mechanical properties of spider dragline silk.</title>
        <authorList>
            <person name="Kono N."/>
            <person name="Nakamura H."/>
            <person name="Mori M."/>
            <person name="Yoshida Y."/>
            <person name="Ohtoshi R."/>
            <person name="Malay A.D."/>
            <person name="Moran D.A.P."/>
            <person name="Tomita M."/>
            <person name="Numata K."/>
            <person name="Arakawa K."/>
        </authorList>
    </citation>
    <scope>NUCLEOTIDE SEQUENCE</scope>
</reference>
<dbReference type="AlphaFoldDB" id="A0A8X6W6K4"/>
<organism evidence="1 2">
    <name type="scientific">Trichonephila clavipes</name>
    <name type="common">Golden silk orbweaver</name>
    <name type="synonym">Nephila clavipes</name>
    <dbReference type="NCBI Taxonomy" id="2585209"/>
    <lineage>
        <taxon>Eukaryota</taxon>
        <taxon>Metazoa</taxon>
        <taxon>Ecdysozoa</taxon>
        <taxon>Arthropoda</taxon>
        <taxon>Chelicerata</taxon>
        <taxon>Arachnida</taxon>
        <taxon>Araneae</taxon>
        <taxon>Araneomorphae</taxon>
        <taxon>Entelegynae</taxon>
        <taxon>Araneoidea</taxon>
        <taxon>Nephilidae</taxon>
        <taxon>Trichonephila</taxon>
    </lineage>
</organism>
<keyword evidence="2" id="KW-1185">Reference proteome</keyword>
<evidence type="ECO:0000313" key="2">
    <source>
        <dbReference type="Proteomes" id="UP000887159"/>
    </source>
</evidence>
<proteinExistence type="predicted"/>
<dbReference type="EMBL" id="BMAU01021387">
    <property type="protein sequence ID" value="GFY28874.1"/>
    <property type="molecule type" value="Genomic_DNA"/>
</dbReference>
<gene>
    <name evidence="1" type="primary">NCL1_53147</name>
    <name evidence="1" type="ORF">TNCV_4720061</name>
</gene>